<reference evidence="2 3" key="1">
    <citation type="submission" date="2019-05" db="EMBL/GenBank/DDBJ databases">
        <title>Nakamurella sp. N5BH11, whole genome shotgun sequence.</title>
        <authorList>
            <person name="Tuo L."/>
        </authorList>
    </citation>
    <scope>NUCLEOTIDE SEQUENCE [LARGE SCALE GENOMIC DNA]</scope>
    <source>
        <strain evidence="2 3">N5BH11</strain>
    </source>
</reference>
<sequence>MTGTGCPPATGPGPDGILRSTRRHGPRGTSREPDPPSTHDDRSGKAPMPPVDLPPVPAPDEAALAASREHRSHLPSGALGRWAEVLDQLAAVRGRGEATRRPRLVVLAAEHGVAELGVSAYEPSATASRAAAARAGTGPVAAVARAAGVGVVVGDLGVLSATDPDAPEAEDHEETDGLRVGPSDPIDAADALGEDEVTAAIARGRALADREIDSGADFLVGATCGVGVSTPSAVLLAAVTGMEPVDATGRGSGIDDAAWITKAGVVRDALFRVRRAATNADVPTLLRVAGGADLAALTGLIAQAAVRRTPVAIHDLPSAVAAVLAHRLAPGADTAMIALTAGSDRGTRRALKLLGLRPLTDWATAGDSGLGALLVLPTLWAAETAAYGRSDGDDPGSGSALENDSARSAHAVTAWDAELL</sequence>
<dbReference type="GO" id="GO:0008939">
    <property type="term" value="F:nicotinate-nucleotide-dimethylbenzimidazole phosphoribosyltransferase activity"/>
    <property type="evidence" value="ECO:0007669"/>
    <property type="project" value="InterPro"/>
</dbReference>
<dbReference type="PANTHER" id="PTHR43463:SF1">
    <property type="entry name" value="NICOTINATE-NUCLEOTIDE--DIMETHYLBENZIMIDAZOLE PHOSPHORIBOSYLTRANSFERASE"/>
    <property type="match status" value="1"/>
</dbReference>
<accession>A0A4U6QN14</accession>
<keyword evidence="3" id="KW-1185">Reference proteome</keyword>
<protein>
    <submittedName>
        <fullName evidence="2">Nicotinate-nucleotide--dimethylbenzimidazole phosphoribosyltransferase</fullName>
    </submittedName>
</protein>
<evidence type="ECO:0000313" key="3">
    <source>
        <dbReference type="Proteomes" id="UP000306985"/>
    </source>
</evidence>
<feature type="region of interest" description="Disordered" evidence="1">
    <location>
        <begin position="1"/>
        <end position="72"/>
    </location>
</feature>
<evidence type="ECO:0000313" key="2">
    <source>
        <dbReference type="EMBL" id="TKV61422.1"/>
    </source>
</evidence>
<feature type="compositionally biased region" description="Basic and acidic residues" evidence="1">
    <location>
        <begin position="29"/>
        <end position="44"/>
    </location>
</feature>
<dbReference type="InterPro" id="IPR003200">
    <property type="entry name" value="Nict_dMeBzImd_PRibTrfase"/>
</dbReference>
<organism evidence="2 3">
    <name type="scientific">Nakamurella flava</name>
    <dbReference type="NCBI Taxonomy" id="2576308"/>
    <lineage>
        <taxon>Bacteria</taxon>
        <taxon>Bacillati</taxon>
        <taxon>Actinomycetota</taxon>
        <taxon>Actinomycetes</taxon>
        <taxon>Nakamurellales</taxon>
        <taxon>Nakamurellaceae</taxon>
        <taxon>Nakamurella</taxon>
    </lineage>
</organism>
<dbReference type="AlphaFoldDB" id="A0A4U6QN14"/>
<feature type="compositionally biased region" description="Acidic residues" evidence="1">
    <location>
        <begin position="165"/>
        <end position="174"/>
    </location>
</feature>
<dbReference type="Gene3D" id="3.40.50.10210">
    <property type="match status" value="1"/>
</dbReference>
<dbReference type="Proteomes" id="UP000306985">
    <property type="component" value="Unassembled WGS sequence"/>
</dbReference>
<feature type="compositionally biased region" description="Pro residues" evidence="1">
    <location>
        <begin position="47"/>
        <end position="58"/>
    </location>
</feature>
<comment type="caution">
    <text evidence="2">The sequence shown here is derived from an EMBL/GenBank/DDBJ whole genome shotgun (WGS) entry which is preliminary data.</text>
</comment>
<feature type="region of interest" description="Disordered" evidence="1">
    <location>
        <begin position="161"/>
        <end position="183"/>
    </location>
</feature>
<gene>
    <name evidence="2" type="ORF">FDO65_07525</name>
</gene>
<dbReference type="PANTHER" id="PTHR43463">
    <property type="entry name" value="NICOTINATE-NUCLEOTIDE--DIMETHYLBENZIMIDAZOLE PHOSPHORIBOSYLTRANSFERASE"/>
    <property type="match status" value="1"/>
</dbReference>
<dbReference type="EMBL" id="SZZH01000001">
    <property type="protein sequence ID" value="TKV61422.1"/>
    <property type="molecule type" value="Genomic_DNA"/>
</dbReference>
<dbReference type="SUPFAM" id="SSF52733">
    <property type="entry name" value="Nicotinate mononucleotide:5,6-dimethylbenzimidazole phosphoribosyltransferase (CobT)"/>
    <property type="match status" value="1"/>
</dbReference>
<evidence type="ECO:0000256" key="1">
    <source>
        <dbReference type="SAM" id="MobiDB-lite"/>
    </source>
</evidence>
<name>A0A4U6QN14_9ACTN</name>
<keyword evidence="2" id="KW-0808">Transferase</keyword>
<dbReference type="OrthoDB" id="9781491at2"/>
<dbReference type="InterPro" id="IPR036087">
    <property type="entry name" value="Nict_dMeBzImd_PRibTrfase_sf"/>
</dbReference>
<proteinExistence type="predicted"/>
<dbReference type="Pfam" id="PF02277">
    <property type="entry name" value="DBI_PRT"/>
    <property type="match status" value="1"/>
</dbReference>
<keyword evidence="2" id="KW-0328">Glycosyltransferase</keyword>